<dbReference type="EMBL" id="AQPH01000022">
    <property type="protein sequence ID" value="EPY02042.1"/>
    <property type="molecule type" value="Genomic_DNA"/>
</dbReference>
<feature type="active site" description="Charge relay system" evidence="6">
    <location>
        <position position="80"/>
    </location>
</feature>
<dbReference type="GO" id="GO:0006508">
    <property type="term" value="P:proteolysis"/>
    <property type="evidence" value="ECO:0007669"/>
    <property type="project" value="UniProtKB-KW"/>
</dbReference>
<evidence type="ECO:0000256" key="5">
    <source>
        <dbReference type="ARBA" id="ARBA00022825"/>
    </source>
</evidence>
<dbReference type="PANTHER" id="PTHR43399:SF4">
    <property type="entry name" value="CELL WALL-ASSOCIATED PROTEASE"/>
    <property type="match status" value="1"/>
</dbReference>
<evidence type="ECO:0000256" key="4">
    <source>
        <dbReference type="ARBA" id="ARBA00022801"/>
    </source>
</evidence>
<evidence type="ECO:0000256" key="2">
    <source>
        <dbReference type="ARBA" id="ARBA00022670"/>
    </source>
</evidence>
<dbReference type="eggNOG" id="COG1404">
    <property type="taxonomic scope" value="Bacteria"/>
</dbReference>
<protein>
    <submittedName>
        <fullName evidence="8">Serine protease</fullName>
    </submittedName>
</protein>
<dbReference type="PANTHER" id="PTHR43399">
    <property type="entry name" value="SUBTILISIN-RELATED"/>
    <property type="match status" value="1"/>
</dbReference>
<dbReference type="AlphaFoldDB" id="S9S830"/>
<accession>S9S830</accession>
<dbReference type="InterPro" id="IPR023828">
    <property type="entry name" value="Peptidase_S8_Ser-AS"/>
</dbReference>
<dbReference type="InterPro" id="IPR051048">
    <property type="entry name" value="Peptidase_S8/S53_subtilisin"/>
</dbReference>
<evidence type="ECO:0000259" key="7">
    <source>
        <dbReference type="PROSITE" id="PS51208"/>
    </source>
</evidence>
<dbReference type="InterPro" id="IPR005546">
    <property type="entry name" value="Autotransporte_beta"/>
</dbReference>
<dbReference type="SUPFAM" id="SSF51126">
    <property type="entry name" value="Pectin lyase-like"/>
    <property type="match status" value="1"/>
</dbReference>
<dbReference type="InterPro" id="IPR036852">
    <property type="entry name" value="Peptidase_S8/S53_dom_sf"/>
</dbReference>
<evidence type="ECO:0000256" key="3">
    <source>
        <dbReference type="ARBA" id="ARBA00022729"/>
    </source>
</evidence>
<keyword evidence="5 6" id="KW-0720">Serine protease</keyword>
<dbReference type="InterPro" id="IPR013425">
    <property type="entry name" value="Autotrns_rpt"/>
</dbReference>
<dbReference type="InterPro" id="IPR022398">
    <property type="entry name" value="Peptidase_S8_His-AS"/>
</dbReference>
<evidence type="ECO:0000256" key="6">
    <source>
        <dbReference type="PROSITE-ProRule" id="PRU01240"/>
    </source>
</evidence>
<dbReference type="PROSITE" id="PS51892">
    <property type="entry name" value="SUBTILASE"/>
    <property type="match status" value="1"/>
</dbReference>
<dbReference type="Gene3D" id="2.40.128.130">
    <property type="entry name" value="Autotransporter beta-domain"/>
    <property type="match status" value="1"/>
</dbReference>
<keyword evidence="2 6" id="KW-0645">Protease</keyword>
<dbReference type="SUPFAM" id="SSF52743">
    <property type="entry name" value="Subtilisin-like"/>
    <property type="match status" value="1"/>
</dbReference>
<feature type="active site" description="Charge relay system" evidence="6">
    <location>
        <position position="42"/>
    </location>
</feature>
<dbReference type="eggNOG" id="COG4625">
    <property type="taxonomic scope" value="Bacteria"/>
</dbReference>
<evidence type="ECO:0000256" key="1">
    <source>
        <dbReference type="ARBA" id="ARBA00011073"/>
    </source>
</evidence>
<dbReference type="SUPFAM" id="SSF103515">
    <property type="entry name" value="Autotransporter"/>
    <property type="match status" value="1"/>
</dbReference>
<dbReference type="Gene3D" id="3.40.50.200">
    <property type="entry name" value="Peptidase S8/S53 domain"/>
    <property type="match status" value="1"/>
</dbReference>
<dbReference type="InterPro" id="IPR036709">
    <property type="entry name" value="Autotransporte_beta_dom_sf"/>
</dbReference>
<evidence type="ECO:0000313" key="8">
    <source>
        <dbReference type="EMBL" id="EPY02042.1"/>
    </source>
</evidence>
<dbReference type="SMART" id="SM00869">
    <property type="entry name" value="Autotransporter"/>
    <property type="match status" value="1"/>
</dbReference>
<dbReference type="PATRIC" id="fig|1316936.3.peg.1529"/>
<feature type="active site" description="Charge relay system" evidence="6">
    <location>
        <position position="277"/>
    </location>
</feature>
<dbReference type="PRINTS" id="PR00723">
    <property type="entry name" value="SUBTILISIN"/>
</dbReference>
<dbReference type="Pfam" id="PF00082">
    <property type="entry name" value="Peptidase_S8"/>
    <property type="match status" value="1"/>
</dbReference>
<dbReference type="NCBIfam" id="TIGR02601">
    <property type="entry name" value="autotrns_rpt"/>
    <property type="match status" value="1"/>
</dbReference>
<dbReference type="InterPro" id="IPR011050">
    <property type="entry name" value="Pectin_lyase_fold/virulence"/>
</dbReference>
<reference evidence="8 9" key="1">
    <citation type="submission" date="2013-04" db="EMBL/GenBank/DDBJ databases">
        <authorList>
            <person name="Kuznetsov B."/>
            <person name="Ivanovsky R."/>
        </authorList>
    </citation>
    <scope>NUCLEOTIDE SEQUENCE [LARGE SCALE GENOMIC DNA]</scope>
    <source>
        <strain evidence="8 9">MGU-K5</strain>
    </source>
</reference>
<dbReference type="PROSITE" id="PS00137">
    <property type="entry name" value="SUBTILASE_HIS"/>
    <property type="match status" value="1"/>
</dbReference>
<evidence type="ECO:0000313" key="9">
    <source>
        <dbReference type="Proteomes" id="UP000015350"/>
    </source>
</evidence>
<dbReference type="InterPro" id="IPR034061">
    <property type="entry name" value="Peptidases_S8_Autotransporter"/>
</dbReference>
<comment type="caution">
    <text evidence="8">The sequence shown here is derived from an EMBL/GenBank/DDBJ whole genome shotgun (WGS) entry which is preliminary data.</text>
</comment>
<dbReference type="InterPro" id="IPR000209">
    <property type="entry name" value="Peptidase_S8/S53_dom"/>
</dbReference>
<dbReference type="PROSITE" id="PS00138">
    <property type="entry name" value="SUBTILASE_SER"/>
    <property type="match status" value="1"/>
</dbReference>
<keyword evidence="4 6" id="KW-0378">Hydrolase</keyword>
<name>S9S830_MAGFU</name>
<sequence>MASAESFKTNEYLSGTGLNFIRAADAYALGYTGAGITLGMIDTSVRGDHPELAGKVVMMALPFDTTTGQTYVPNWAYDTHGSHVAGIMAALRNGVGMHGVAFDANLVSAVILGTASGSNENLVPPDLLSLFAAHPEIRVINNSWGSDFYPSLDPLKDIPADVISGQDGEIRALRKLSDDYGKVIVFAAGNNSMIAPNVEGMMPRYAPDLTGWISVVSLNTAGITTATDGTRTIGPSGVSYFSNLGSKAYLWTVAAPGSNIISLNATTNGYMQKSGTSMAAPYVSGTVGLVAQAFPWMTGKQLADAVLTTADSTFIAPTHLVQYTSDDGRNPNKVIITVIDHSVPTPNDVTIKQWIEQVYQGTTADALKALVDQGKKAVNDLTKEDVFGQGLLDAGKAVRGIARLDANRMSASDVVALPELAPGNYALETFNTKGYVAEFSNDITQRQWNDAYHHASFLAGADATALRGKDVGLRKTGAGLLVLSGVNSYSGATVVDGGSLAVSKRADGSGGVLQNSDVLVRQGGVLLGDGAIQKRAVNSGTVAPGYRGLTLTVNDYTQTGQGTLQIGFNSRDQYSVLSANSANLDGALRFSPSPGFYAEKYSININSVQATSSTGAFNSVGVNSSSPTLNFSVASSNGLGAASLGQQRVSSAYSRYADSTTTSRVGRALYQMAGQATGDMQNLFQALDWSDASGSDIAPAMEQLSPNSYDAVARAGLEAQRQLNLLMVRRFLGANGQQGASGTGVSSSAAADRQAWALPFSSYSNMNANGGSAGFSASGAGSALGVDRLWESGLTAGFDLVLAGRRTDIHSAAEARAETQAASVGGHARFKPRWWDGAYAVGMARVGFEDVQMQRAVNFNGYARNHNSKWTGLTADTLVGGGKNWDWATAWGGVEAGPLAWLEYSLSSRPGFTEGGSGASALRVDAATYNNLSSVLGAHANLARTLDNGTTLTWDTLAGWRHDRLDGTFSSSASFKGYSPDFESRSDMQGRDAMLVHSSVRASHISGFFAQVDLGSEFFRPQSSSCFGSFSFGLEF</sequence>
<dbReference type="STRING" id="1316936.K678_07657"/>
<organism evidence="8 9">
    <name type="scientific">Magnetospirillum fulvum MGU-K5</name>
    <dbReference type="NCBI Taxonomy" id="1316936"/>
    <lineage>
        <taxon>Bacteria</taxon>
        <taxon>Pseudomonadati</taxon>
        <taxon>Pseudomonadota</taxon>
        <taxon>Alphaproteobacteria</taxon>
        <taxon>Rhodospirillales</taxon>
        <taxon>Rhodospirillaceae</taxon>
        <taxon>Magnetospirillum</taxon>
    </lineage>
</organism>
<dbReference type="Pfam" id="PF03797">
    <property type="entry name" value="Autotransporter"/>
    <property type="match status" value="1"/>
</dbReference>
<keyword evidence="3" id="KW-0732">Signal</keyword>
<gene>
    <name evidence="8" type="ORF">K678_07657</name>
</gene>
<feature type="domain" description="Autotransporter" evidence="7">
    <location>
        <begin position="748"/>
        <end position="1036"/>
    </location>
</feature>
<dbReference type="CDD" id="cd04848">
    <property type="entry name" value="Peptidases_S8_Autotransporter_serine_protease_like"/>
    <property type="match status" value="1"/>
</dbReference>
<dbReference type="Pfam" id="PF12951">
    <property type="entry name" value="PATR"/>
    <property type="match status" value="1"/>
</dbReference>
<proteinExistence type="inferred from homology"/>
<dbReference type="InterPro" id="IPR015500">
    <property type="entry name" value="Peptidase_S8_subtilisin-rel"/>
</dbReference>
<dbReference type="PROSITE" id="PS51208">
    <property type="entry name" value="AUTOTRANSPORTER"/>
    <property type="match status" value="1"/>
</dbReference>
<dbReference type="GO" id="GO:0004252">
    <property type="term" value="F:serine-type endopeptidase activity"/>
    <property type="evidence" value="ECO:0007669"/>
    <property type="project" value="UniProtKB-UniRule"/>
</dbReference>
<comment type="similarity">
    <text evidence="1 6">Belongs to the peptidase S8 family.</text>
</comment>
<dbReference type="Proteomes" id="UP000015350">
    <property type="component" value="Unassembled WGS sequence"/>
</dbReference>